<comment type="caution">
    <text evidence="2">The sequence shown here is derived from an EMBL/GenBank/DDBJ whole genome shotgun (WGS) entry which is preliminary data.</text>
</comment>
<evidence type="ECO:0000313" key="3">
    <source>
        <dbReference type="Proteomes" id="UP001176961"/>
    </source>
</evidence>
<dbReference type="InterPro" id="IPR045068">
    <property type="entry name" value="BACURD1-3"/>
</dbReference>
<dbReference type="Proteomes" id="UP001176961">
    <property type="component" value="Unassembled WGS sequence"/>
</dbReference>
<dbReference type="PANTHER" id="PTHR11145">
    <property type="entry name" value="BTB/POZ DOMAIN-CONTAINING ADAPTER FOR CUL3-MEDIATED RHOA DEGRADATION PROTEIN FAMILY MEMBER"/>
    <property type="match status" value="1"/>
</dbReference>
<dbReference type="GO" id="GO:0051260">
    <property type="term" value="P:protein homooligomerization"/>
    <property type="evidence" value="ECO:0007669"/>
    <property type="project" value="InterPro"/>
</dbReference>
<dbReference type="SMART" id="SM00225">
    <property type="entry name" value="BTB"/>
    <property type="match status" value="1"/>
</dbReference>
<dbReference type="Gene3D" id="3.30.710.10">
    <property type="entry name" value="Potassium Channel Kv1.1, Chain A"/>
    <property type="match status" value="1"/>
</dbReference>
<reference evidence="2" key="1">
    <citation type="submission" date="2023-07" db="EMBL/GenBank/DDBJ databases">
        <authorList>
            <consortium name="CYATHOMIX"/>
        </authorList>
    </citation>
    <scope>NUCLEOTIDE SEQUENCE</scope>
    <source>
        <strain evidence="2">N/A</strain>
    </source>
</reference>
<dbReference type="InterPro" id="IPR003131">
    <property type="entry name" value="T1-type_BTB"/>
</dbReference>
<organism evidence="2 3">
    <name type="scientific">Cylicocyclus nassatus</name>
    <name type="common">Nematode worm</name>
    <dbReference type="NCBI Taxonomy" id="53992"/>
    <lineage>
        <taxon>Eukaryota</taxon>
        <taxon>Metazoa</taxon>
        <taxon>Ecdysozoa</taxon>
        <taxon>Nematoda</taxon>
        <taxon>Chromadorea</taxon>
        <taxon>Rhabditida</taxon>
        <taxon>Rhabditina</taxon>
        <taxon>Rhabditomorpha</taxon>
        <taxon>Strongyloidea</taxon>
        <taxon>Strongylidae</taxon>
        <taxon>Cylicocyclus</taxon>
    </lineage>
</organism>
<name>A0AA36GVK9_CYLNA</name>
<proteinExistence type="predicted"/>
<feature type="domain" description="BTB" evidence="1">
    <location>
        <begin position="9"/>
        <end position="105"/>
    </location>
</feature>
<dbReference type="Pfam" id="PF02214">
    <property type="entry name" value="BTB_2"/>
    <property type="match status" value="1"/>
</dbReference>
<dbReference type="AlphaFoldDB" id="A0AA36GVK9"/>
<dbReference type="InterPro" id="IPR000210">
    <property type="entry name" value="BTB/POZ_dom"/>
</dbReference>
<dbReference type="SUPFAM" id="SSF54695">
    <property type="entry name" value="POZ domain"/>
    <property type="match status" value="1"/>
</dbReference>
<dbReference type="InterPro" id="IPR011333">
    <property type="entry name" value="SKP1/BTB/POZ_sf"/>
</dbReference>
<sequence>MEEGKHHPERVKINVGGTVFETLVSTFTKFDNSVFCDLVADRNEEELFIDRDPVHFSKILSYLRDAEHFKPPLKNYDREILRQEAEFYKLPGLVKLCSPEVLHVGDTVLWSESAKESFWLFLSNKDMLVLDACDYCGHSIVVRKHPFAMEDAFVETYIRTAHVKSHMSSMRGTIVSQRGNCWHVRWRTAPETTILRDISKSAHLLTKAK</sequence>
<gene>
    <name evidence="2" type="ORF">CYNAS_LOCUS11115</name>
</gene>
<dbReference type="EMBL" id="CATQJL010000223">
    <property type="protein sequence ID" value="CAJ0599132.1"/>
    <property type="molecule type" value="Genomic_DNA"/>
</dbReference>
<dbReference type="CDD" id="cd18316">
    <property type="entry name" value="BTB_POZ_KCTD-like"/>
    <property type="match status" value="1"/>
</dbReference>
<evidence type="ECO:0000259" key="1">
    <source>
        <dbReference type="SMART" id="SM00225"/>
    </source>
</evidence>
<dbReference type="PANTHER" id="PTHR11145:SF12">
    <property type="entry name" value="BTB DOMAIN-CONTAINING PROTEIN"/>
    <property type="match status" value="1"/>
</dbReference>
<accession>A0AA36GVK9</accession>
<keyword evidence="3" id="KW-1185">Reference proteome</keyword>
<evidence type="ECO:0000313" key="2">
    <source>
        <dbReference type="EMBL" id="CAJ0599132.1"/>
    </source>
</evidence>
<protein>
    <recommendedName>
        <fullName evidence="1">BTB domain-containing protein</fullName>
    </recommendedName>
</protein>